<reference evidence="10" key="2">
    <citation type="submission" date="2021-02" db="EMBL/GenBank/DDBJ databases">
        <authorList>
            <person name="Kimball J.A."/>
            <person name="Haas M.W."/>
            <person name="Macchietto M."/>
            <person name="Kono T."/>
            <person name="Duquette J."/>
            <person name="Shao M."/>
        </authorList>
    </citation>
    <scope>NUCLEOTIDE SEQUENCE</scope>
    <source>
        <tissue evidence="10">Fresh leaf tissue</tissue>
    </source>
</reference>
<dbReference type="PANTHER" id="PTHR32096">
    <property type="entry name" value="WRKY TRANSCRIPTION FACTOR 30-RELATED-RELATED"/>
    <property type="match status" value="1"/>
</dbReference>
<accession>A0A8J5SZP3</accession>
<evidence type="ECO:0000256" key="7">
    <source>
        <dbReference type="ARBA" id="ARBA00060761"/>
    </source>
</evidence>
<dbReference type="GO" id="GO:0000976">
    <property type="term" value="F:transcription cis-regulatory region binding"/>
    <property type="evidence" value="ECO:0007669"/>
    <property type="project" value="TreeGrafter"/>
</dbReference>
<evidence type="ECO:0000256" key="3">
    <source>
        <dbReference type="ARBA" id="ARBA00023125"/>
    </source>
</evidence>
<evidence type="ECO:0000313" key="10">
    <source>
        <dbReference type="EMBL" id="KAG8077292.1"/>
    </source>
</evidence>
<dbReference type="SMART" id="SM00774">
    <property type="entry name" value="WRKY"/>
    <property type="match status" value="1"/>
</dbReference>
<feature type="region of interest" description="Disordered" evidence="8">
    <location>
        <begin position="83"/>
        <end position="148"/>
    </location>
</feature>
<dbReference type="AlphaFoldDB" id="A0A8J5SZP3"/>
<comment type="caution">
    <text evidence="10">The sequence shown here is derived from an EMBL/GenBank/DDBJ whole genome shotgun (WGS) entry which is preliminary data.</text>
</comment>
<feature type="domain" description="WRKY" evidence="9">
    <location>
        <begin position="156"/>
        <end position="222"/>
    </location>
</feature>
<dbReference type="PROSITE" id="PS50811">
    <property type="entry name" value="WRKY"/>
    <property type="match status" value="1"/>
</dbReference>
<keyword evidence="4" id="KW-0804">Transcription</keyword>
<dbReference type="FunFam" id="2.20.25.80:FF:000005">
    <property type="entry name" value="probable WRKY transcription factor 14"/>
    <property type="match status" value="1"/>
</dbReference>
<evidence type="ECO:0000256" key="5">
    <source>
        <dbReference type="ARBA" id="ARBA00023242"/>
    </source>
</evidence>
<dbReference type="Pfam" id="PF03106">
    <property type="entry name" value="WRKY"/>
    <property type="match status" value="1"/>
</dbReference>
<dbReference type="OrthoDB" id="662136at2759"/>
<feature type="region of interest" description="Disordered" evidence="8">
    <location>
        <begin position="230"/>
        <end position="251"/>
    </location>
</feature>
<evidence type="ECO:0000256" key="6">
    <source>
        <dbReference type="ARBA" id="ARBA00059805"/>
    </source>
</evidence>
<keyword evidence="11" id="KW-1185">Reference proteome</keyword>
<evidence type="ECO:0000256" key="8">
    <source>
        <dbReference type="SAM" id="MobiDB-lite"/>
    </source>
</evidence>
<comment type="subcellular location">
    <subcellularLocation>
        <location evidence="1">Nucleus</location>
    </subcellularLocation>
</comment>
<sequence>MRVVVMEDFNDWDLQAVVRSCSFSHTEEARGVVPEAAAVEAPAAPPGCAQDQSARAAKQAPGASALYGLEYLVLDHKPFLLPGSSSSSSSSRAAARGEDDGNSHEVMISFPAAAASTSGAHQPRLPPGRKPGIRSPRPKRSKKSQLKKVVCEVPVADGGVSSDLWAWRKYGQKPIKGSPYPRGYYKCSSMKGCMARKMVERSQDRPGMLIITYMAEHCHPVPTQLNALAGTTRHKSAPLPTMTARRRRRRP</sequence>
<comment type="function">
    <text evidence="6">Transcription factor. Interacts specifically with the W box (5'-(T)TGAC[CT]-3'), a frequently occurring elicitor-responsive cis-acting element.</text>
</comment>
<gene>
    <name evidence="10" type="ORF">GUJ93_ZPchr0007g4904</name>
</gene>
<keyword evidence="2" id="KW-0805">Transcription regulation</keyword>
<dbReference type="PANTHER" id="PTHR32096:SF23">
    <property type="entry name" value="OS01G0624700 PROTEIN"/>
    <property type="match status" value="1"/>
</dbReference>
<keyword evidence="5" id="KW-0539">Nucleus</keyword>
<dbReference type="Proteomes" id="UP000729402">
    <property type="component" value="Unassembled WGS sequence"/>
</dbReference>
<protein>
    <recommendedName>
        <fullName evidence="9">WRKY domain-containing protein</fullName>
    </recommendedName>
</protein>
<dbReference type="GO" id="GO:0003700">
    <property type="term" value="F:DNA-binding transcription factor activity"/>
    <property type="evidence" value="ECO:0007669"/>
    <property type="project" value="InterPro"/>
</dbReference>
<dbReference type="InterPro" id="IPR044810">
    <property type="entry name" value="WRKY_plant"/>
</dbReference>
<proteinExistence type="inferred from homology"/>
<keyword evidence="3" id="KW-0238">DNA-binding</keyword>
<organism evidence="10 11">
    <name type="scientific">Zizania palustris</name>
    <name type="common">Northern wild rice</name>
    <dbReference type="NCBI Taxonomy" id="103762"/>
    <lineage>
        <taxon>Eukaryota</taxon>
        <taxon>Viridiplantae</taxon>
        <taxon>Streptophyta</taxon>
        <taxon>Embryophyta</taxon>
        <taxon>Tracheophyta</taxon>
        <taxon>Spermatophyta</taxon>
        <taxon>Magnoliopsida</taxon>
        <taxon>Liliopsida</taxon>
        <taxon>Poales</taxon>
        <taxon>Poaceae</taxon>
        <taxon>BOP clade</taxon>
        <taxon>Oryzoideae</taxon>
        <taxon>Oryzeae</taxon>
        <taxon>Zizaniinae</taxon>
        <taxon>Zizania</taxon>
    </lineage>
</organism>
<evidence type="ECO:0000313" key="11">
    <source>
        <dbReference type="Proteomes" id="UP000729402"/>
    </source>
</evidence>
<dbReference type="GO" id="GO:0005634">
    <property type="term" value="C:nucleus"/>
    <property type="evidence" value="ECO:0007669"/>
    <property type="project" value="UniProtKB-SubCell"/>
</dbReference>
<evidence type="ECO:0000256" key="2">
    <source>
        <dbReference type="ARBA" id="ARBA00023015"/>
    </source>
</evidence>
<evidence type="ECO:0000259" key="9">
    <source>
        <dbReference type="PROSITE" id="PS50811"/>
    </source>
</evidence>
<comment type="similarity">
    <text evidence="7">Belongs to the WRKY group II-e family.</text>
</comment>
<dbReference type="EMBL" id="JAAALK010000282">
    <property type="protein sequence ID" value="KAG8077292.1"/>
    <property type="molecule type" value="Genomic_DNA"/>
</dbReference>
<reference evidence="10" key="1">
    <citation type="journal article" date="2021" name="bioRxiv">
        <title>Whole Genome Assembly and Annotation of Northern Wild Rice, Zizania palustris L., Supports a Whole Genome Duplication in the Zizania Genus.</title>
        <authorList>
            <person name="Haas M."/>
            <person name="Kono T."/>
            <person name="Macchietto M."/>
            <person name="Millas R."/>
            <person name="McGilp L."/>
            <person name="Shao M."/>
            <person name="Duquette J."/>
            <person name="Hirsch C.N."/>
            <person name="Kimball J."/>
        </authorList>
    </citation>
    <scope>NUCLEOTIDE SEQUENCE</scope>
    <source>
        <tissue evidence="10">Fresh leaf tissue</tissue>
    </source>
</reference>
<evidence type="ECO:0000256" key="4">
    <source>
        <dbReference type="ARBA" id="ARBA00023163"/>
    </source>
</evidence>
<evidence type="ECO:0000256" key="1">
    <source>
        <dbReference type="ARBA" id="ARBA00004123"/>
    </source>
</evidence>
<feature type="compositionally biased region" description="Basic residues" evidence="8">
    <location>
        <begin position="136"/>
        <end position="146"/>
    </location>
</feature>
<dbReference type="InterPro" id="IPR003657">
    <property type="entry name" value="WRKY_dom"/>
</dbReference>
<name>A0A8J5SZP3_ZIZPA</name>